<comment type="caution">
    <text evidence="1">The sequence shown here is derived from an EMBL/GenBank/DDBJ whole genome shotgun (WGS) entry which is preliminary data.</text>
</comment>
<dbReference type="SFLD" id="SFLDG01135">
    <property type="entry name" value="C1.5.6:_HAD__Beta-PGM__Phospha"/>
    <property type="match status" value="1"/>
</dbReference>
<dbReference type="Gene3D" id="3.40.50.1000">
    <property type="entry name" value="HAD superfamily/HAD-like"/>
    <property type="match status" value="1"/>
</dbReference>
<dbReference type="InterPro" id="IPR050155">
    <property type="entry name" value="HAD-like_hydrolase_sf"/>
</dbReference>
<dbReference type="SFLD" id="SFLDG01129">
    <property type="entry name" value="C1.5:_HAD__Beta-PGM__Phosphata"/>
    <property type="match status" value="1"/>
</dbReference>
<dbReference type="NCBIfam" id="TIGR01549">
    <property type="entry name" value="HAD-SF-IA-v1"/>
    <property type="match status" value="1"/>
</dbReference>
<reference evidence="2" key="1">
    <citation type="journal article" date="2018" name="Front. Microbiol.">
        <title>Genome-Based Analysis Reveals the Taxonomy and Diversity of the Family Idiomarinaceae.</title>
        <authorList>
            <person name="Liu Y."/>
            <person name="Lai Q."/>
            <person name="Shao Z."/>
        </authorList>
    </citation>
    <scope>NUCLEOTIDE SEQUENCE [LARGE SCALE GENOMIC DNA]</scope>
    <source>
        <strain evidence="2">BH195</strain>
    </source>
</reference>
<evidence type="ECO:0000313" key="2">
    <source>
        <dbReference type="Proteomes" id="UP000287198"/>
    </source>
</evidence>
<dbReference type="InterPro" id="IPR036412">
    <property type="entry name" value="HAD-like_sf"/>
</dbReference>
<evidence type="ECO:0000313" key="1">
    <source>
        <dbReference type="EMBL" id="RUO54397.1"/>
    </source>
</evidence>
<dbReference type="EMBL" id="PIPW01000001">
    <property type="protein sequence ID" value="RUO54397.1"/>
    <property type="molecule type" value="Genomic_DNA"/>
</dbReference>
<name>A0A432Y0D1_9GAMM</name>
<dbReference type="GO" id="GO:0008967">
    <property type="term" value="F:phosphoglycolate phosphatase activity"/>
    <property type="evidence" value="ECO:0007669"/>
    <property type="project" value="TreeGrafter"/>
</dbReference>
<dbReference type="InterPro" id="IPR023214">
    <property type="entry name" value="HAD_sf"/>
</dbReference>
<proteinExistence type="predicted"/>
<dbReference type="GO" id="GO:0005829">
    <property type="term" value="C:cytosol"/>
    <property type="evidence" value="ECO:0007669"/>
    <property type="project" value="TreeGrafter"/>
</dbReference>
<dbReference type="PANTHER" id="PTHR43434">
    <property type="entry name" value="PHOSPHOGLYCOLATE PHOSPHATASE"/>
    <property type="match status" value="1"/>
</dbReference>
<dbReference type="InterPro" id="IPR006439">
    <property type="entry name" value="HAD-SF_hydro_IA"/>
</dbReference>
<dbReference type="Proteomes" id="UP000287198">
    <property type="component" value="Unassembled WGS sequence"/>
</dbReference>
<dbReference type="RefSeq" id="WP_126761752.1">
    <property type="nucleotide sequence ID" value="NZ_JBHLTZ010000004.1"/>
</dbReference>
<sequence>MKYQLLIFDWDGTLMDSVGRIVSSMQATAAHLALPIPSDTQVRDIIGLSLEPAIERLFGVLETDRHSQFLARYRDQYVDLDPTPTPLFNGVREMLTDLRGQGYQLAVATGKARRGLVRVWQETDTAQYFDVSRCADESISKPDPRMLFELLEETGCDLDKALMIGDSIHDLRMAQAAGMDRVGVDFGVHSAQQLAAYAPLAVLSSWQQFPAVLSGERNQEDTACQL</sequence>
<organism evidence="1 2">
    <name type="scientific">Pseudidiomarina halophila</name>
    <dbReference type="NCBI Taxonomy" id="1449799"/>
    <lineage>
        <taxon>Bacteria</taxon>
        <taxon>Pseudomonadati</taxon>
        <taxon>Pseudomonadota</taxon>
        <taxon>Gammaproteobacteria</taxon>
        <taxon>Alteromonadales</taxon>
        <taxon>Idiomarinaceae</taxon>
        <taxon>Pseudidiomarina</taxon>
    </lineage>
</organism>
<accession>A0A432Y0D1</accession>
<protein>
    <submittedName>
        <fullName evidence="1">HAD family hydrolase</fullName>
    </submittedName>
</protein>
<dbReference type="AlphaFoldDB" id="A0A432Y0D1"/>
<dbReference type="Gene3D" id="1.10.150.240">
    <property type="entry name" value="Putative phosphatase, domain 2"/>
    <property type="match status" value="1"/>
</dbReference>
<keyword evidence="2" id="KW-1185">Reference proteome</keyword>
<dbReference type="PANTHER" id="PTHR43434:SF24">
    <property type="entry name" value="HYDROLASE-RELATED"/>
    <property type="match status" value="1"/>
</dbReference>
<gene>
    <name evidence="1" type="ORF">CWI69_02995</name>
</gene>
<keyword evidence="1" id="KW-0378">Hydrolase</keyword>
<dbReference type="Pfam" id="PF13419">
    <property type="entry name" value="HAD_2"/>
    <property type="match status" value="1"/>
</dbReference>
<dbReference type="OrthoDB" id="9782449at2"/>
<dbReference type="NCBIfam" id="TIGR01509">
    <property type="entry name" value="HAD-SF-IA-v3"/>
    <property type="match status" value="1"/>
</dbReference>
<dbReference type="SFLD" id="SFLDS00003">
    <property type="entry name" value="Haloacid_Dehalogenase"/>
    <property type="match status" value="1"/>
</dbReference>
<dbReference type="InterPro" id="IPR041492">
    <property type="entry name" value="HAD_2"/>
</dbReference>
<dbReference type="SUPFAM" id="SSF56784">
    <property type="entry name" value="HAD-like"/>
    <property type="match status" value="1"/>
</dbReference>
<dbReference type="GO" id="GO:0006281">
    <property type="term" value="P:DNA repair"/>
    <property type="evidence" value="ECO:0007669"/>
    <property type="project" value="TreeGrafter"/>
</dbReference>
<dbReference type="InterPro" id="IPR023198">
    <property type="entry name" value="PGP-like_dom2"/>
</dbReference>